<dbReference type="PROSITE" id="PS00108">
    <property type="entry name" value="PROTEIN_KINASE_ST"/>
    <property type="match status" value="1"/>
</dbReference>
<dbReference type="SUPFAM" id="SSF56112">
    <property type="entry name" value="Protein kinase-like (PK-like)"/>
    <property type="match status" value="1"/>
</dbReference>
<feature type="compositionally biased region" description="Polar residues" evidence="17">
    <location>
        <begin position="831"/>
        <end position="850"/>
    </location>
</feature>
<dbReference type="GO" id="GO:0004674">
    <property type="term" value="F:protein serine/threonine kinase activity"/>
    <property type="evidence" value="ECO:0007669"/>
    <property type="project" value="UniProtKB-KW"/>
</dbReference>
<evidence type="ECO:0000256" key="9">
    <source>
        <dbReference type="ARBA" id="ARBA00022840"/>
    </source>
</evidence>
<feature type="domain" description="Protein kinase" evidence="20">
    <location>
        <begin position="514"/>
        <end position="798"/>
    </location>
</feature>
<dbReference type="STRING" id="105231.A0A1Y1HXN0"/>
<reference evidence="21 22" key="1">
    <citation type="journal article" date="2014" name="Nat. Commun.">
        <title>Klebsormidium flaccidum genome reveals primary factors for plant terrestrial adaptation.</title>
        <authorList>
            <person name="Hori K."/>
            <person name="Maruyama F."/>
            <person name="Fujisawa T."/>
            <person name="Togashi T."/>
            <person name="Yamamoto N."/>
            <person name="Seo M."/>
            <person name="Sato S."/>
            <person name="Yamada T."/>
            <person name="Mori H."/>
            <person name="Tajima N."/>
            <person name="Moriyama T."/>
            <person name="Ikeuchi M."/>
            <person name="Watanabe M."/>
            <person name="Wada H."/>
            <person name="Kobayashi K."/>
            <person name="Saito M."/>
            <person name="Masuda T."/>
            <person name="Sasaki-Sekimoto Y."/>
            <person name="Mashiguchi K."/>
            <person name="Awai K."/>
            <person name="Shimojima M."/>
            <person name="Masuda S."/>
            <person name="Iwai M."/>
            <person name="Nobusawa T."/>
            <person name="Narise T."/>
            <person name="Kondo S."/>
            <person name="Saito H."/>
            <person name="Sato R."/>
            <person name="Murakawa M."/>
            <person name="Ihara Y."/>
            <person name="Oshima-Yamada Y."/>
            <person name="Ohtaka K."/>
            <person name="Satoh M."/>
            <person name="Sonobe K."/>
            <person name="Ishii M."/>
            <person name="Ohtani R."/>
            <person name="Kanamori-Sato M."/>
            <person name="Honoki R."/>
            <person name="Miyazaki D."/>
            <person name="Mochizuki H."/>
            <person name="Umetsu J."/>
            <person name="Higashi K."/>
            <person name="Shibata D."/>
            <person name="Kamiya Y."/>
            <person name="Sato N."/>
            <person name="Nakamura Y."/>
            <person name="Tabata S."/>
            <person name="Ida S."/>
            <person name="Kurokawa K."/>
            <person name="Ohta H."/>
        </authorList>
    </citation>
    <scope>NUCLEOTIDE SEQUENCE [LARGE SCALE GENOMIC DNA]</scope>
    <source>
        <strain evidence="21 22">NIES-2285</strain>
    </source>
</reference>
<keyword evidence="8 21" id="KW-0418">Kinase</keyword>
<evidence type="ECO:0000256" key="10">
    <source>
        <dbReference type="ARBA" id="ARBA00022989"/>
    </source>
</evidence>
<evidence type="ECO:0000256" key="6">
    <source>
        <dbReference type="ARBA" id="ARBA00022729"/>
    </source>
</evidence>
<dbReference type="PROSITE" id="PS00107">
    <property type="entry name" value="PROTEIN_KINASE_ATP"/>
    <property type="match status" value="1"/>
</dbReference>
<dbReference type="GO" id="GO:0016020">
    <property type="term" value="C:membrane"/>
    <property type="evidence" value="ECO:0007669"/>
    <property type="project" value="UniProtKB-SubCell"/>
</dbReference>
<dbReference type="OrthoDB" id="4062651at2759"/>
<dbReference type="Proteomes" id="UP000054558">
    <property type="component" value="Unassembled WGS sequence"/>
</dbReference>
<evidence type="ECO:0000256" key="19">
    <source>
        <dbReference type="SAM" id="SignalP"/>
    </source>
</evidence>
<dbReference type="GO" id="GO:0045088">
    <property type="term" value="P:regulation of innate immune response"/>
    <property type="evidence" value="ECO:0000318"/>
    <property type="project" value="GO_Central"/>
</dbReference>
<dbReference type="InterPro" id="IPR011009">
    <property type="entry name" value="Kinase-like_dom_sf"/>
</dbReference>
<evidence type="ECO:0000256" key="14">
    <source>
        <dbReference type="ARBA" id="ARBA00047899"/>
    </source>
</evidence>
<dbReference type="Gene3D" id="1.10.510.10">
    <property type="entry name" value="Transferase(Phosphotransferase) domain 1"/>
    <property type="match status" value="1"/>
</dbReference>
<keyword evidence="12" id="KW-0675">Receptor</keyword>
<evidence type="ECO:0000256" key="16">
    <source>
        <dbReference type="PROSITE-ProRule" id="PRU10141"/>
    </source>
</evidence>
<dbReference type="PROSITE" id="PS50011">
    <property type="entry name" value="PROTEIN_KINASE_DOM"/>
    <property type="match status" value="1"/>
</dbReference>
<dbReference type="EMBL" id="DF237025">
    <property type="protein sequence ID" value="GAQ81297.1"/>
    <property type="molecule type" value="Genomic_DNA"/>
</dbReference>
<keyword evidence="3" id="KW-0723">Serine/threonine-protein kinase</keyword>
<accession>A0A1Y1HXN0</accession>
<evidence type="ECO:0000313" key="21">
    <source>
        <dbReference type="EMBL" id="GAQ81297.1"/>
    </source>
</evidence>
<comment type="catalytic activity">
    <reaction evidence="15">
        <text>L-seryl-[protein] + ATP = O-phospho-L-seryl-[protein] + ADP + H(+)</text>
        <dbReference type="Rhea" id="RHEA:17989"/>
        <dbReference type="Rhea" id="RHEA-COMP:9863"/>
        <dbReference type="Rhea" id="RHEA-COMP:11604"/>
        <dbReference type="ChEBI" id="CHEBI:15378"/>
        <dbReference type="ChEBI" id="CHEBI:29999"/>
        <dbReference type="ChEBI" id="CHEBI:30616"/>
        <dbReference type="ChEBI" id="CHEBI:83421"/>
        <dbReference type="ChEBI" id="CHEBI:456216"/>
        <dbReference type="EC" id="2.7.11.1"/>
    </reaction>
</comment>
<keyword evidence="4" id="KW-0808">Transferase</keyword>
<evidence type="ECO:0000256" key="12">
    <source>
        <dbReference type="ARBA" id="ARBA00023170"/>
    </source>
</evidence>
<evidence type="ECO:0000256" key="4">
    <source>
        <dbReference type="ARBA" id="ARBA00022679"/>
    </source>
</evidence>
<protein>
    <recommendedName>
        <fullName evidence="2">non-specific serine/threonine protein kinase</fullName>
        <ecNumber evidence="2">2.7.11.1</ecNumber>
    </recommendedName>
</protein>
<dbReference type="GO" id="GO:0005524">
    <property type="term" value="F:ATP binding"/>
    <property type="evidence" value="ECO:0007669"/>
    <property type="project" value="UniProtKB-UniRule"/>
</dbReference>
<dbReference type="Gene3D" id="3.30.200.20">
    <property type="entry name" value="Phosphorylase Kinase, domain 1"/>
    <property type="match status" value="1"/>
</dbReference>
<dbReference type="FunFam" id="1.10.510.10:FF:000287">
    <property type="entry name" value="probable LRR receptor-like serine/threonine-protein kinase RKF3"/>
    <property type="match status" value="1"/>
</dbReference>
<organism evidence="21 22">
    <name type="scientific">Klebsormidium nitens</name>
    <name type="common">Green alga</name>
    <name type="synonym">Ulothrix nitens</name>
    <dbReference type="NCBI Taxonomy" id="105231"/>
    <lineage>
        <taxon>Eukaryota</taxon>
        <taxon>Viridiplantae</taxon>
        <taxon>Streptophyta</taxon>
        <taxon>Klebsormidiophyceae</taxon>
        <taxon>Klebsormidiales</taxon>
        <taxon>Klebsormidiaceae</taxon>
        <taxon>Klebsormidium</taxon>
    </lineage>
</organism>
<feature type="signal peptide" evidence="19">
    <location>
        <begin position="1"/>
        <end position="31"/>
    </location>
</feature>
<keyword evidence="11 18" id="KW-0472">Membrane</keyword>
<dbReference type="OMA" id="CPINFTY"/>
<name>A0A1Y1HXN0_KLENI</name>
<dbReference type="AlphaFoldDB" id="A0A1Y1HXN0"/>
<evidence type="ECO:0000256" key="17">
    <source>
        <dbReference type="SAM" id="MobiDB-lite"/>
    </source>
</evidence>
<dbReference type="InterPro" id="IPR017441">
    <property type="entry name" value="Protein_kinase_ATP_BS"/>
</dbReference>
<evidence type="ECO:0000313" key="22">
    <source>
        <dbReference type="Proteomes" id="UP000054558"/>
    </source>
</evidence>
<evidence type="ECO:0000256" key="15">
    <source>
        <dbReference type="ARBA" id="ARBA00048679"/>
    </source>
</evidence>
<evidence type="ECO:0000256" key="8">
    <source>
        <dbReference type="ARBA" id="ARBA00022777"/>
    </source>
</evidence>
<sequence length="850" mass="92845">MLQSKTSLQPLVVMMLMWLACCALLPTQAQAQVLLDDQGSLCPLLLKSSDINDTVIACARGSDPSSLVYNVPCCTRVAGLLYQSWVRWANTTDQLLMTQEAALQCTELLTTTLMRAGILPSQLAKCNNKTLSLYRQSCGENLTTVEAFKRAANYSYPGAAVAACWNQPDCTGCKVAMTNKIASLSRSASINGSLIATDECQELASVALVAAAYPLVLANSIAQCLWNSPVDYLPQSTTCTTQDFFNVDYTAAYKACGAPKVHGDRCCDILFAMQGQVFYAWSNKTGLIEYQTEVDACIASYRVALAVHGLPGSLIDQCKISSFIPLLALRCSNYTRTLPKEALDRTEAACAPGHCNMAGDCTDVLLQTSQALRKLEGSESPLDQLTCILFLTSVAWPQYGSQGAVDRLNCYYDLPPEIQVALAPVSVNQTVGMTIVQPGKRKESSKVPLIVSLVAGVVVLIMVLGCAWWFCRIRSSVRKSHERELFAARAASLGGTEQVTWFSFSELRTATQNFSDKQLLGRGGSGKVYLGRLSSGLLVAVKDIMKPSKPGAVEEFITEVVSMVSCRHRHIVAPRGVHASEDRCMLVYEYVPKGSLEDHLFPPRGDSVFKSQARIFLGWPQRIRIAVGTAKGLAFLHEDCNPRIIHRDVKPSNILLDDELEAKVADFGLAKFSKEDETHISTGVRGTWGYISPEYVSTGQVTDKSDVYSFGVVLLSLVTGRRPMDTTERSNEPTFLTEWAWDMAEMGSYLSLVDPGLAQDLPEHEASILVAIKVGLMCVHTVISQRPSMQECVAMLSMQARVPELPRRPLTFFSSQSERTDEAGSFVSLATRGSTSRSDSTPSWLELSLS</sequence>
<comment type="subcellular location">
    <subcellularLocation>
        <location evidence="1">Membrane</location>
        <topology evidence="1">Single-pass type I membrane protein</topology>
    </subcellularLocation>
</comment>
<keyword evidence="6 19" id="KW-0732">Signal</keyword>
<proteinExistence type="predicted"/>
<feature type="region of interest" description="Disordered" evidence="17">
    <location>
        <begin position="813"/>
        <end position="850"/>
    </location>
</feature>
<dbReference type="GO" id="GO:0004672">
    <property type="term" value="F:protein kinase activity"/>
    <property type="evidence" value="ECO:0000318"/>
    <property type="project" value="GO_Central"/>
</dbReference>
<dbReference type="SMART" id="SM00220">
    <property type="entry name" value="S_TKc"/>
    <property type="match status" value="1"/>
</dbReference>
<comment type="catalytic activity">
    <reaction evidence="14">
        <text>L-threonyl-[protein] + ATP = O-phospho-L-threonyl-[protein] + ADP + H(+)</text>
        <dbReference type="Rhea" id="RHEA:46608"/>
        <dbReference type="Rhea" id="RHEA-COMP:11060"/>
        <dbReference type="Rhea" id="RHEA-COMP:11605"/>
        <dbReference type="ChEBI" id="CHEBI:15378"/>
        <dbReference type="ChEBI" id="CHEBI:30013"/>
        <dbReference type="ChEBI" id="CHEBI:30616"/>
        <dbReference type="ChEBI" id="CHEBI:61977"/>
        <dbReference type="ChEBI" id="CHEBI:456216"/>
        <dbReference type="EC" id="2.7.11.1"/>
    </reaction>
</comment>
<dbReference type="Pfam" id="PF00069">
    <property type="entry name" value="Pkinase"/>
    <property type="match status" value="1"/>
</dbReference>
<feature type="chain" id="PRO_5013276738" description="non-specific serine/threonine protein kinase" evidence="19">
    <location>
        <begin position="32"/>
        <end position="850"/>
    </location>
</feature>
<evidence type="ECO:0000259" key="20">
    <source>
        <dbReference type="PROSITE" id="PS50011"/>
    </source>
</evidence>
<evidence type="ECO:0000256" key="3">
    <source>
        <dbReference type="ARBA" id="ARBA00022527"/>
    </source>
</evidence>
<feature type="binding site" evidence="16">
    <location>
        <position position="542"/>
    </location>
    <ligand>
        <name>ATP</name>
        <dbReference type="ChEBI" id="CHEBI:30616"/>
    </ligand>
</feature>
<dbReference type="InterPro" id="IPR052059">
    <property type="entry name" value="CR_Ser/Thr_kinase"/>
</dbReference>
<evidence type="ECO:0000256" key="18">
    <source>
        <dbReference type="SAM" id="Phobius"/>
    </source>
</evidence>
<evidence type="ECO:0000256" key="11">
    <source>
        <dbReference type="ARBA" id="ARBA00023136"/>
    </source>
</evidence>
<dbReference type="CDD" id="cd14066">
    <property type="entry name" value="STKc_IRAK"/>
    <property type="match status" value="1"/>
</dbReference>
<feature type="transmembrane region" description="Helical" evidence="18">
    <location>
        <begin position="449"/>
        <end position="471"/>
    </location>
</feature>
<dbReference type="PANTHER" id="PTHR47973">
    <property type="entry name" value="CYSTEINE-RICH RECEPTOR-LIKE PROTEIN KINASE 3"/>
    <property type="match status" value="1"/>
</dbReference>
<dbReference type="InterPro" id="IPR000719">
    <property type="entry name" value="Prot_kinase_dom"/>
</dbReference>
<evidence type="ECO:0000256" key="13">
    <source>
        <dbReference type="ARBA" id="ARBA00023180"/>
    </source>
</evidence>
<evidence type="ECO:0000256" key="2">
    <source>
        <dbReference type="ARBA" id="ARBA00012513"/>
    </source>
</evidence>
<dbReference type="PROSITE" id="PS51257">
    <property type="entry name" value="PROKAR_LIPOPROTEIN"/>
    <property type="match status" value="1"/>
</dbReference>
<keyword evidence="13" id="KW-0325">Glycoprotein</keyword>
<evidence type="ECO:0000256" key="5">
    <source>
        <dbReference type="ARBA" id="ARBA00022692"/>
    </source>
</evidence>
<keyword evidence="10 18" id="KW-1133">Transmembrane helix</keyword>
<keyword evidence="22" id="KW-1185">Reference proteome</keyword>
<evidence type="ECO:0000256" key="7">
    <source>
        <dbReference type="ARBA" id="ARBA00022741"/>
    </source>
</evidence>
<keyword evidence="9 16" id="KW-0067">ATP-binding</keyword>
<dbReference type="InterPro" id="IPR008271">
    <property type="entry name" value="Ser/Thr_kinase_AS"/>
</dbReference>
<dbReference type="EC" id="2.7.11.1" evidence="2"/>
<evidence type="ECO:0000256" key="1">
    <source>
        <dbReference type="ARBA" id="ARBA00004479"/>
    </source>
</evidence>
<gene>
    <name evidence="21" type="ORF">KFL_000760260</name>
</gene>
<keyword evidence="5 18" id="KW-0812">Transmembrane</keyword>
<keyword evidence="7 16" id="KW-0547">Nucleotide-binding</keyword>